<reference evidence="2" key="1">
    <citation type="journal article" date="2019" name="Int. J. Syst. Evol. Microbiol.">
        <title>The Global Catalogue of Microorganisms (GCM) 10K type strain sequencing project: providing services to taxonomists for standard genome sequencing and annotation.</title>
        <authorList>
            <consortium name="The Broad Institute Genomics Platform"/>
            <consortium name="The Broad Institute Genome Sequencing Center for Infectious Disease"/>
            <person name="Wu L."/>
            <person name="Ma J."/>
        </authorList>
    </citation>
    <scope>NUCLEOTIDE SEQUENCE [LARGE SCALE GENOMIC DNA]</scope>
    <source>
        <strain evidence="2">NBRC 108730</strain>
    </source>
</reference>
<sequence>MVRTSTPRPAAWPHTLTTWPVTPALPGSANQATVSATSTGWPPCARLFRRRATSRVANGMRAVISVSMKPGATAFTVMPRSATCPARARTMPMTPALLAA</sequence>
<gene>
    <name evidence="1" type="ORF">GCM10025868_20530</name>
</gene>
<name>A0ABQ6JF56_9ACTN</name>
<proteinExistence type="predicted"/>
<dbReference type="Proteomes" id="UP001157017">
    <property type="component" value="Unassembled WGS sequence"/>
</dbReference>
<organism evidence="1 2">
    <name type="scientific">Angustibacter aerolatus</name>
    <dbReference type="NCBI Taxonomy" id="1162965"/>
    <lineage>
        <taxon>Bacteria</taxon>
        <taxon>Bacillati</taxon>
        <taxon>Actinomycetota</taxon>
        <taxon>Actinomycetes</taxon>
        <taxon>Kineosporiales</taxon>
        <taxon>Kineosporiaceae</taxon>
    </lineage>
</organism>
<evidence type="ECO:0000313" key="1">
    <source>
        <dbReference type="EMBL" id="GMA86803.1"/>
    </source>
</evidence>
<dbReference type="EMBL" id="BSUZ01000001">
    <property type="protein sequence ID" value="GMA86803.1"/>
    <property type="molecule type" value="Genomic_DNA"/>
</dbReference>
<comment type="caution">
    <text evidence="1">The sequence shown here is derived from an EMBL/GenBank/DDBJ whole genome shotgun (WGS) entry which is preliminary data.</text>
</comment>
<keyword evidence="2" id="KW-1185">Reference proteome</keyword>
<protein>
    <submittedName>
        <fullName evidence="1">Uncharacterized protein</fullName>
    </submittedName>
</protein>
<accession>A0ABQ6JF56</accession>
<evidence type="ECO:0000313" key="2">
    <source>
        <dbReference type="Proteomes" id="UP001157017"/>
    </source>
</evidence>